<proteinExistence type="predicted"/>
<organism evidence="1 2">
    <name type="scientific">Azohydromonas caseinilytica</name>
    <dbReference type="NCBI Taxonomy" id="2728836"/>
    <lineage>
        <taxon>Bacteria</taxon>
        <taxon>Pseudomonadati</taxon>
        <taxon>Pseudomonadota</taxon>
        <taxon>Betaproteobacteria</taxon>
        <taxon>Burkholderiales</taxon>
        <taxon>Sphaerotilaceae</taxon>
        <taxon>Azohydromonas</taxon>
    </lineage>
</organism>
<name>A0A848FFA8_9BURK</name>
<evidence type="ECO:0000313" key="1">
    <source>
        <dbReference type="EMBL" id="NML17796.1"/>
    </source>
</evidence>
<dbReference type="RefSeq" id="WP_169162694.1">
    <property type="nucleotide sequence ID" value="NZ_JABBFW010000022.1"/>
</dbReference>
<protein>
    <submittedName>
        <fullName evidence="1">Uncharacterized protein</fullName>
    </submittedName>
</protein>
<reference evidence="1 2" key="1">
    <citation type="submission" date="2020-04" db="EMBL/GenBank/DDBJ databases">
        <title>Azohydromonas sp. isolated from soil.</title>
        <authorList>
            <person name="Dahal R.H."/>
        </authorList>
    </citation>
    <scope>NUCLEOTIDE SEQUENCE [LARGE SCALE GENOMIC DNA]</scope>
    <source>
        <strain evidence="1 2">G-1-1-14</strain>
    </source>
</reference>
<accession>A0A848FFA8</accession>
<dbReference type="EMBL" id="JABBFW010000022">
    <property type="protein sequence ID" value="NML17796.1"/>
    <property type="molecule type" value="Genomic_DNA"/>
</dbReference>
<sequence length="311" mass="32863">MSDARSVSSNGKAAGYVTFNIDGSFRPALFELGRLPTPIYTDGPGKATGVNAGGEVVGWYQQGGSTQAFRWKNQSLTTLPGLGGGSSHAAAINNRSEIVGWSEAAPGVVHAAYFYNGKVHDLGRWGGVNAQATAINENGDIVGFREVVVNGATVRQGVRMVRGRKPVLLRPPKGFDALVPLSINEKGDVAGYLHKAGGLAFETQAFTLIGGDFERLSTDRCCTGFPSSANAINNARQSVGQKFDGNADPRQRARLWTADGQPVALDALPEALASGWYALGEATSINDRGVIVGVGQTDQRNVRAYMLVPKK</sequence>
<gene>
    <name evidence="1" type="ORF">HHL10_22755</name>
</gene>
<keyword evidence="2" id="KW-1185">Reference proteome</keyword>
<dbReference type="AlphaFoldDB" id="A0A848FFA8"/>
<dbReference type="NCBIfam" id="TIGR02913">
    <property type="entry name" value="HAF_rpt"/>
    <property type="match status" value="2"/>
</dbReference>
<comment type="caution">
    <text evidence="1">The sequence shown here is derived from an EMBL/GenBank/DDBJ whole genome shotgun (WGS) entry which is preliminary data.</text>
</comment>
<dbReference type="InterPro" id="IPR014262">
    <property type="entry name" value="HAF_rpt"/>
</dbReference>
<evidence type="ECO:0000313" key="2">
    <source>
        <dbReference type="Proteomes" id="UP000574067"/>
    </source>
</evidence>
<dbReference type="Proteomes" id="UP000574067">
    <property type="component" value="Unassembled WGS sequence"/>
</dbReference>